<dbReference type="KEGG" id="nak:EH165_00675"/>
<dbReference type="PRINTS" id="PR00368">
    <property type="entry name" value="FADPNR"/>
</dbReference>
<reference evidence="6 7" key="2">
    <citation type="submission" date="2018-12" db="EMBL/GenBank/DDBJ databases">
        <title>Nakamurella antarcticus sp. nov., isolated from Antarctica South Shetland Islands soil.</title>
        <authorList>
            <person name="Peng F."/>
        </authorList>
    </citation>
    <scope>NUCLEOTIDE SEQUENCE [LARGE SCALE GENOMIC DNA]</scope>
    <source>
        <strain evidence="6 7">S14-144</strain>
    </source>
</reference>
<dbReference type="OrthoDB" id="5168853at2"/>
<feature type="region of interest" description="Disordered" evidence="5">
    <location>
        <begin position="1"/>
        <end position="22"/>
    </location>
</feature>
<dbReference type="GO" id="GO:0050661">
    <property type="term" value="F:NADP binding"/>
    <property type="evidence" value="ECO:0007669"/>
    <property type="project" value="InterPro"/>
</dbReference>
<dbReference type="EMBL" id="CP034170">
    <property type="protein sequence ID" value="AZI56900.1"/>
    <property type="molecule type" value="Genomic_DNA"/>
</dbReference>
<dbReference type="GO" id="GO:0050660">
    <property type="term" value="F:flavin adenine dinucleotide binding"/>
    <property type="evidence" value="ECO:0007669"/>
    <property type="project" value="InterPro"/>
</dbReference>
<keyword evidence="3" id="KW-0274">FAD</keyword>
<evidence type="ECO:0000313" key="6">
    <source>
        <dbReference type="EMBL" id="AZI56900.1"/>
    </source>
</evidence>
<accession>A0A3G8ZI58</accession>
<keyword evidence="2" id="KW-0285">Flavoprotein</keyword>
<protein>
    <submittedName>
        <fullName evidence="6">NAD(P)/FAD-dependent oxidoreductase</fullName>
    </submittedName>
</protein>
<dbReference type="GO" id="GO:0004499">
    <property type="term" value="F:N,N-dimethylaniline monooxygenase activity"/>
    <property type="evidence" value="ECO:0007669"/>
    <property type="project" value="InterPro"/>
</dbReference>
<dbReference type="InterPro" id="IPR051209">
    <property type="entry name" value="FAD-bind_Monooxygenase_sf"/>
</dbReference>
<dbReference type="SUPFAM" id="SSF51905">
    <property type="entry name" value="FAD/NAD(P)-binding domain"/>
    <property type="match status" value="2"/>
</dbReference>
<organism evidence="6 7">
    <name type="scientific">Nakamurella antarctica</name>
    <dbReference type="NCBI Taxonomy" id="1902245"/>
    <lineage>
        <taxon>Bacteria</taxon>
        <taxon>Bacillati</taxon>
        <taxon>Actinomycetota</taxon>
        <taxon>Actinomycetes</taxon>
        <taxon>Nakamurellales</taxon>
        <taxon>Nakamurellaceae</taxon>
        <taxon>Nakamurella</taxon>
    </lineage>
</organism>
<dbReference type="Pfam" id="PF00743">
    <property type="entry name" value="FMO-like"/>
    <property type="match status" value="1"/>
</dbReference>
<evidence type="ECO:0000256" key="1">
    <source>
        <dbReference type="ARBA" id="ARBA00010139"/>
    </source>
</evidence>
<feature type="compositionally biased region" description="Polar residues" evidence="5">
    <location>
        <begin position="1"/>
        <end position="15"/>
    </location>
</feature>
<sequence length="514" mass="57129">MERQVVNTSSPSNANARVAAEPPAHKVGKRAIRVAIIGGGFGGIAAAVKLKQSGQEDFVIFERSAGIGGTWWDNRYPGAETDAASHMYCYSFARYDWSRTHVGHSELRDYMEHVVDRFGLRPHFSLKQSIESVVWNEQRQHYVVTTHAGEVHQFEAVISAVGMFSAPRLPDLPGLDDFAGVAVHTATWDDNLTFPGKRVAVMGTGSSATQVVSTLAGHADQVYVFQRQPGWLLPKGDRDLTDLERRIYRLPAFWRLNRLRLYFRQERREFRGAFFRPGTPANKRAHATALATIDEVFATRPDLKELVTPNYPFGGKRAVLSSAFYQSLLRDDVDLVPFPVVSCTKTGVVDSTGEERPVDVLVMATGFQAASYLNGLKVEGRGGIDLHEFWDGEPSAFLGITVPGFPNFFILYGPNTNGGFIIPNLERQAAFAAKEIARLRKPGVREIEVSASVTRRYNEWLQKKMIGTAFTATDNYFQSASGKVVTQWPRTATLYAFLTVVLRRFSTRKKGAAA</sequence>
<evidence type="ECO:0000256" key="2">
    <source>
        <dbReference type="ARBA" id="ARBA00022630"/>
    </source>
</evidence>
<keyword evidence="7" id="KW-1185">Reference proteome</keyword>
<dbReference type="PANTHER" id="PTHR42877">
    <property type="entry name" value="L-ORNITHINE N(5)-MONOOXYGENASE-RELATED"/>
    <property type="match status" value="1"/>
</dbReference>
<reference evidence="6 7" key="1">
    <citation type="submission" date="2018-11" db="EMBL/GenBank/DDBJ databases">
        <authorList>
            <person name="Da X."/>
        </authorList>
    </citation>
    <scope>NUCLEOTIDE SEQUENCE [LARGE SCALE GENOMIC DNA]</scope>
    <source>
        <strain evidence="6 7">S14-144</strain>
    </source>
</reference>
<evidence type="ECO:0000313" key="7">
    <source>
        <dbReference type="Proteomes" id="UP000268084"/>
    </source>
</evidence>
<dbReference type="InterPro" id="IPR020946">
    <property type="entry name" value="Flavin_mOase-like"/>
</dbReference>
<proteinExistence type="inferred from homology"/>
<dbReference type="Proteomes" id="UP000268084">
    <property type="component" value="Chromosome"/>
</dbReference>
<dbReference type="InterPro" id="IPR036188">
    <property type="entry name" value="FAD/NAD-bd_sf"/>
</dbReference>
<comment type="similarity">
    <text evidence="1">Belongs to the FAD-binding monooxygenase family.</text>
</comment>
<dbReference type="Gene3D" id="3.50.50.60">
    <property type="entry name" value="FAD/NAD(P)-binding domain"/>
    <property type="match status" value="2"/>
</dbReference>
<dbReference type="AlphaFoldDB" id="A0A3G8ZI58"/>
<gene>
    <name evidence="6" type="ORF">EH165_00675</name>
</gene>
<name>A0A3G8ZI58_9ACTN</name>
<evidence type="ECO:0000256" key="4">
    <source>
        <dbReference type="ARBA" id="ARBA00023002"/>
    </source>
</evidence>
<dbReference type="PRINTS" id="PR00469">
    <property type="entry name" value="PNDRDTASEII"/>
</dbReference>
<keyword evidence="4" id="KW-0560">Oxidoreductase</keyword>
<evidence type="ECO:0000256" key="5">
    <source>
        <dbReference type="SAM" id="MobiDB-lite"/>
    </source>
</evidence>
<evidence type="ECO:0000256" key="3">
    <source>
        <dbReference type="ARBA" id="ARBA00022827"/>
    </source>
</evidence>
<dbReference type="PANTHER" id="PTHR42877:SF4">
    <property type="entry name" value="FAD_NAD(P)-BINDING DOMAIN-CONTAINING PROTEIN-RELATED"/>
    <property type="match status" value="1"/>
</dbReference>